<feature type="transmembrane region" description="Helical" evidence="1">
    <location>
        <begin position="115"/>
        <end position="132"/>
    </location>
</feature>
<feature type="transmembrane region" description="Helical" evidence="1">
    <location>
        <begin position="180"/>
        <end position="198"/>
    </location>
</feature>
<feature type="transmembrane region" description="Helical" evidence="1">
    <location>
        <begin position="45"/>
        <end position="63"/>
    </location>
</feature>
<evidence type="ECO:0000256" key="1">
    <source>
        <dbReference type="SAM" id="Phobius"/>
    </source>
</evidence>
<evidence type="ECO:0000313" key="4">
    <source>
        <dbReference type="Proteomes" id="UP000515955"/>
    </source>
</evidence>
<evidence type="ECO:0000313" key="3">
    <source>
        <dbReference type="EMBL" id="QNN65688.1"/>
    </source>
</evidence>
<dbReference type="InterPro" id="IPR050879">
    <property type="entry name" value="Acyltransferase_3"/>
</dbReference>
<feature type="domain" description="Acyltransferase 3" evidence="2">
    <location>
        <begin position="1"/>
        <end position="309"/>
    </location>
</feature>
<keyword evidence="3" id="KW-0808">Transferase</keyword>
<dbReference type="PANTHER" id="PTHR23028:SF131">
    <property type="entry name" value="BLR2367 PROTEIN"/>
    <property type="match status" value="1"/>
</dbReference>
<dbReference type="RefSeq" id="WP_187542673.1">
    <property type="nucleotide sequence ID" value="NZ_CP060717.1"/>
</dbReference>
<keyword evidence="1" id="KW-0812">Transmembrane</keyword>
<keyword evidence="1" id="KW-1133">Transmembrane helix</keyword>
<dbReference type="Proteomes" id="UP000515955">
    <property type="component" value="Chromosome"/>
</dbReference>
<sequence length="336" mass="37023">MRGLAACAILFWHYQHFTGLGKSQVGKMADYPLYSVFRLLYEHGGLAVQLFWIISGFVFAAVYQGSRISGRDFALHRIARLHPLHLVTLLVVAGLQIACGRIFGAPLIYPNNSPATFIAHLAFASGWGIWNASSFNGPIWSVSAEVFIYALFWASLGFLFRWRLVLPLAASAIFFLLRDSPIAACGAYFFMGCSIYVIHRAAPVAWQVVCIVAGVTAFAALLVLGKEGIAVLALFAALVLACAMLEATRASRWAKAVPWVADNTYGVYLWHVPIQLMILLAMHQFGVSTAIFTSPWFLFFFLAAVIVVARLSFIAIERPARRAIRGLHHREAAARS</sequence>
<feature type="transmembrane region" description="Helical" evidence="1">
    <location>
        <begin position="297"/>
        <end position="316"/>
    </location>
</feature>
<gene>
    <name evidence="3" type="ORF">H9L12_03750</name>
</gene>
<proteinExistence type="predicted"/>
<name>A0A7G9SCW3_9SPHN</name>
<feature type="transmembrane region" description="Helical" evidence="1">
    <location>
        <begin position="139"/>
        <end position="160"/>
    </location>
</feature>
<keyword evidence="4" id="KW-1185">Reference proteome</keyword>
<reference evidence="3 4" key="1">
    <citation type="submission" date="2020-08" db="EMBL/GenBank/DDBJ databases">
        <title>Genome sequence of Sphingomonas rhizophila KACC 19189T.</title>
        <authorList>
            <person name="Hyun D.-W."/>
            <person name="Bae J.-W."/>
        </authorList>
    </citation>
    <scope>NUCLEOTIDE SEQUENCE [LARGE SCALE GENOMIC DNA]</scope>
    <source>
        <strain evidence="3 4">KACC 19189</strain>
    </source>
</reference>
<dbReference type="GO" id="GO:0016747">
    <property type="term" value="F:acyltransferase activity, transferring groups other than amino-acyl groups"/>
    <property type="evidence" value="ECO:0007669"/>
    <property type="project" value="InterPro"/>
</dbReference>
<dbReference type="EMBL" id="CP060717">
    <property type="protein sequence ID" value="QNN65688.1"/>
    <property type="molecule type" value="Genomic_DNA"/>
</dbReference>
<dbReference type="InterPro" id="IPR002656">
    <property type="entry name" value="Acyl_transf_3_dom"/>
</dbReference>
<dbReference type="PANTHER" id="PTHR23028">
    <property type="entry name" value="ACETYLTRANSFERASE"/>
    <property type="match status" value="1"/>
</dbReference>
<dbReference type="Pfam" id="PF01757">
    <property type="entry name" value="Acyl_transf_3"/>
    <property type="match status" value="1"/>
</dbReference>
<feature type="transmembrane region" description="Helical" evidence="1">
    <location>
        <begin position="205"/>
        <end position="223"/>
    </location>
</feature>
<dbReference type="GO" id="GO:0000271">
    <property type="term" value="P:polysaccharide biosynthetic process"/>
    <property type="evidence" value="ECO:0007669"/>
    <property type="project" value="TreeGrafter"/>
</dbReference>
<protein>
    <submittedName>
        <fullName evidence="3">Acyltransferase</fullName>
    </submittedName>
</protein>
<keyword evidence="3" id="KW-0012">Acyltransferase</keyword>
<dbReference type="KEGG" id="srhi:H9L12_03750"/>
<evidence type="ECO:0000259" key="2">
    <source>
        <dbReference type="Pfam" id="PF01757"/>
    </source>
</evidence>
<feature type="transmembrane region" description="Helical" evidence="1">
    <location>
        <begin position="267"/>
        <end position="285"/>
    </location>
</feature>
<feature type="transmembrane region" description="Helical" evidence="1">
    <location>
        <begin position="84"/>
        <end position="109"/>
    </location>
</feature>
<dbReference type="GO" id="GO:0016020">
    <property type="term" value="C:membrane"/>
    <property type="evidence" value="ECO:0007669"/>
    <property type="project" value="TreeGrafter"/>
</dbReference>
<feature type="transmembrane region" description="Helical" evidence="1">
    <location>
        <begin position="229"/>
        <end position="247"/>
    </location>
</feature>
<accession>A0A7G9SCW3</accession>
<keyword evidence="1" id="KW-0472">Membrane</keyword>
<dbReference type="AlphaFoldDB" id="A0A7G9SCW3"/>
<organism evidence="3 4">
    <name type="scientific">Sphingomonas rhizophila</name>
    <dbReference type="NCBI Taxonomy" id="2071607"/>
    <lineage>
        <taxon>Bacteria</taxon>
        <taxon>Pseudomonadati</taxon>
        <taxon>Pseudomonadota</taxon>
        <taxon>Alphaproteobacteria</taxon>
        <taxon>Sphingomonadales</taxon>
        <taxon>Sphingomonadaceae</taxon>
        <taxon>Sphingomonas</taxon>
    </lineage>
</organism>